<organism evidence="2 3">
    <name type="scientific">Phytophthora palmivora</name>
    <dbReference type="NCBI Taxonomy" id="4796"/>
    <lineage>
        <taxon>Eukaryota</taxon>
        <taxon>Sar</taxon>
        <taxon>Stramenopiles</taxon>
        <taxon>Oomycota</taxon>
        <taxon>Peronosporomycetes</taxon>
        <taxon>Peronosporales</taxon>
        <taxon>Peronosporaceae</taxon>
        <taxon>Phytophthora</taxon>
    </lineage>
</organism>
<keyword evidence="1" id="KW-0732">Signal</keyword>
<accession>A0A2P4YGZ8</accession>
<feature type="chain" id="PRO_5015105044" evidence="1">
    <location>
        <begin position="20"/>
        <end position="93"/>
    </location>
</feature>
<keyword evidence="3" id="KW-1185">Reference proteome</keyword>
<feature type="signal peptide" evidence="1">
    <location>
        <begin position="1"/>
        <end position="19"/>
    </location>
</feature>
<gene>
    <name evidence="2" type="ORF">PHPALM_5600</name>
</gene>
<comment type="caution">
    <text evidence="2">The sequence shown here is derived from an EMBL/GenBank/DDBJ whole genome shotgun (WGS) entry which is preliminary data.</text>
</comment>
<evidence type="ECO:0000313" key="3">
    <source>
        <dbReference type="Proteomes" id="UP000237271"/>
    </source>
</evidence>
<dbReference type="AlphaFoldDB" id="A0A2P4YGZ8"/>
<evidence type="ECO:0000256" key="1">
    <source>
        <dbReference type="SAM" id="SignalP"/>
    </source>
</evidence>
<reference evidence="2 3" key="1">
    <citation type="journal article" date="2017" name="Genome Biol. Evol.">
        <title>Phytophthora megakarya and P. palmivora, closely related causal agents of cacao black pod rot, underwent increases in genome sizes and gene numbers by different mechanisms.</title>
        <authorList>
            <person name="Ali S.S."/>
            <person name="Shao J."/>
            <person name="Lary D.J."/>
            <person name="Kronmiller B."/>
            <person name="Shen D."/>
            <person name="Strem M.D."/>
            <person name="Amoako-Attah I."/>
            <person name="Akrofi A.Y."/>
            <person name="Begoude B.A."/>
            <person name="Ten Hoopen G.M."/>
            <person name="Coulibaly K."/>
            <person name="Kebe B.I."/>
            <person name="Melnick R.L."/>
            <person name="Guiltinan M.J."/>
            <person name="Tyler B.M."/>
            <person name="Meinhardt L.W."/>
            <person name="Bailey B.A."/>
        </authorList>
    </citation>
    <scope>NUCLEOTIDE SEQUENCE [LARGE SCALE GENOMIC DNA]</scope>
    <source>
        <strain evidence="3">sbr112.9</strain>
    </source>
</reference>
<proteinExistence type="predicted"/>
<protein>
    <submittedName>
        <fullName evidence="2">RxLR effector</fullName>
    </submittedName>
</protein>
<name>A0A2P4YGZ8_9STRA</name>
<dbReference type="EMBL" id="NCKW01002993">
    <property type="protein sequence ID" value="POM77073.1"/>
    <property type="molecule type" value="Genomic_DNA"/>
</dbReference>
<evidence type="ECO:0000313" key="2">
    <source>
        <dbReference type="EMBL" id="POM77073.1"/>
    </source>
</evidence>
<feature type="non-terminal residue" evidence="2">
    <location>
        <position position="93"/>
    </location>
</feature>
<sequence>MRLHTFIMLAVAVFHGVHSRDVQSINTSNMIDSSKGLLRSHETEVAHNEERVDTQGLASKVATLTSKIFKPNSSPQNQVQRWMQYQFHPQVRA</sequence>
<dbReference type="Proteomes" id="UP000237271">
    <property type="component" value="Unassembled WGS sequence"/>
</dbReference>